<sequence length="274" mass="30787">MDDFEEEVFLSLGKVFSYLQATPESRCVVEGEALVNAKHIILFGTTSATTKLVQIIALCLQTSGVKNSPHEINGNSSIETEILYPSIIIFIKGRLITGSKISVTSNLEIPTYLTNVLDCAARIKMLFAVYIQYVLHGLKYEKEALEKYKIVNNYDIYEPGLIVCSQNPWLAYSPDGVVFADGLPNKLIEIKCPYDVIVLTDLIIMSIDNDAVNFVHTCNYLKLSTEEGLRLKQNHAYYGQVQMGMAILNLKTCDFIENHFSISLSHSMKNLQER</sequence>
<dbReference type="GO" id="GO:0006281">
    <property type="term" value="P:DNA repair"/>
    <property type="evidence" value="ECO:0007669"/>
    <property type="project" value="UniProtKB-ARBA"/>
</dbReference>
<dbReference type="EMBL" id="JAPWTK010000460">
    <property type="protein sequence ID" value="KAJ8939898.1"/>
    <property type="molecule type" value="Genomic_DNA"/>
</dbReference>
<dbReference type="AlphaFoldDB" id="A0AAV8XMC8"/>
<comment type="caution">
    <text evidence="2">The sequence shown here is derived from an EMBL/GenBank/DDBJ whole genome shotgun (WGS) entry which is preliminary data.</text>
</comment>
<dbReference type="InterPro" id="IPR019080">
    <property type="entry name" value="YqaJ_viral_recombinase"/>
</dbReference>
<dbReference type="PANTHER" id="PTHR46609:SF8">
    <property type="entry name" value="YQAJ VIRAL RECOMBINASE DOMAIN-CONTAINING PROTEIN"/>
    <property type="match status" value="1"/>
</dbReference>
<dbReference type="InterPro" id="IPR011604">
    <property type="entry name" value="PDDEXK-like_dom_sf"/>
</dbReference>
<dbReference type="CDD" id="cd22343">
    <property type="entry name" value="PDDEXK_lambda_exonuclease-like"/>
    <property type="match status" value="1"/>
</dbReference>
<evidence type="ECO:0000259" key="1">
    <source>
        <dbReference type="Pfam" id="PF09588"/>
    </source>
</evidence>
<proteinExistence type="predicted"/>
<evidence type="ECO:0000313" key="3">
    <source>
        <dbReference type="Proteomes" id="UP001162162"/>
    </source>
</evidence>
<keyword evidence="3" id="KW-1185">Reference proteome</keyword>
<reference evidence="2" key="1">
    <citation type="journal article" date="2023" name="Insect Mol. Biol.">
        <title>Genome sequencing provides insights into the evolution of gene families encoding plant cell wall-degrading enzymes in longhorned beetles.</title>
        <authorList>
            <person name="Shin N.R."/>
            <person name="Okamura Y."/>
            <person name="Kirsch R."/>
            <person name="Pauchet Y."/>
        </authorList>
    </citation>
    <scope>NUCLEOTIDE SEQUENCE</scope>
    <source>
        <strain evidence="2">AMC_N1</strain>
    </source>
</reference>
<dbReference type="SUPFAM" id="SSF52980">
    <property type="entry name" value="Restriction endonuclease-like"/>
    <property type="match status" value="1"/>
</dbReference>
<gene>
    <name evidence="2" type="ORF">NQ318_023238</name>
</gene>
<dbReference type="PANTHER" id="PTHR46609">
    <property type="entry name" value="EXONUCLEASE, PHAGE-TYPE/RECB, C-TERMINAL DOMAIN-CONTAINING PROTEIN"/>
    <property type="match status" value="1"/>
</dbReference>
<dbReference type="Gene3D" id="3.90.320.10">
    <property type="match status" value="1"/>
</dbReference>
<dbReference type="InterPro" id="IPR051703">
    <property type="entry name" value="NF-kappa-B_Signaling_Reg"/>
</dbReference>
<evidence type="ECO:0000313" key="2">
    <source>
        <dbReference type="EMBL" id="KAJ8939898.1"/>
    </source>
</evidence>
<protein>
    <recommendedName>
        <fullName evidence="1">YqaJ viral recombinase domain-containing protein</fullName>
    </recommendedName>
</protein>
<name>A0AAV8XMC8_9CUCU</name>
<dbReference type="InterPro" id="IPR011335">
    <property type="entry name" value="Restrct_endonuc-II-like"/>
</dbReference>
<organism evidence="2 3">
    <name type="scientific">Aromia moschata</name>
    <dbReference type="NCBI Taxonomy" id="1265417"/>
    <lineage>
        <taxon>Eukaryota</taxon>
        <taxon>Metazoa</taxon>
        <taxon>Ecdysozoa</taxon>
        <taxon>Arthropoda</taxon>
        <taxon>Hexapoda</taxon>
        <taxon>Insecta</taxon>
        <taxon>Pterygota</taxon>
        <taxon>Neoptera</taxon>
        <taxon>Endopterygota</taxon>
        <taxon>Coleoptera</taxon>
        <taxon>Polyphaga</taxon>
        <taxon>Cucujiformia</taxon>
        <taxon>Chrysomeloidea</taxon>
        <taxon>Cerambycidae</taxon>
        <taxon>Cerambycinae</taxon>
        <taxon>Callichromatini</taxon>
        <taxon>Aromia</taxon>
    </lineage>
</organism>
<accession>A0AAV8XMC8</accession>
<feature type="domain" description="YqaJ viral recombinase" evidence="1">
    <location>
        <begin position="96"/>
        <end position="197"/>
    </location>
</feature>
<dbReference type="Pfam" id="PF09588">
    <property type="entry name" value="YqaJ"/>
    <property type="match status" value="1"/>
</dbReference>
<dbReference type="Proteomes" id="UP001162162">
    <property type="component" value="Unassembled WGS sequence"/>
</dbReference>